<dbReference type="Gene3D" id="1.10.510.10">
    <property type="entry name" value="Transferase(Phosphotransferase) domain 1"/>
    <property type="match status" value="2"/>
</dbReference>
<evidence type="ECO:0000256" key="13">
    <source>
        <dbReference type="PIRSR" id="PIRSR000606-50"/>
    </source>
</evidence>
<comment type="catalytic activity">
    <reaction evidence="11">
        <text>L-threonyl-[protein] + ATP = O-phospho-L-threonyl-[protein] + ADP + H(+)</text>
        <dbReference type="Rhea" id="RHEA:46608"/>
        <dbReference type="Rhea" id="RHEA-COMP:11060"/>
        <dbReference type="Rhea" id="RHEA-COMP:11605"/>
        <dbReference type="ChEBI" id="CHEBI:15378"/>
        <dbReference type="ChEBI" id="CHEBI:30013"/>
        <dbReference type="ChEBI" id="CHEBI:30616"/>
        <dbReference type="ChEBI" id="CHEBI:61977"/>
        <dbReference type="ChEBI" id="CHEBI:456216"/>
        <dbReference type="EC" id="2.7.11.1"/>
    </reaction>
</comment>
<dbReference type="PANTHER" id="PTHR24351">
    <property type="entry name" value="RIBOSOMAL PROTEIN S6 KINASE"/>
    <property type="match status" value="1"/>
</dbReference>
<feature type="domain" description="Protein kinase" evidence="17">
    <location>
        <begin position="192"/>
        <end position="451"/>
    </location>
</feature>
<feature type="active site" description="Proton acceptor" evidence="13">
    <location>
        <position position="317"/>
    </location>
</feature>
<evidence type="ECO:0000256" key="10">
    <source>
        <dbReference type="ARBA" id="ARBA00022840"/>
    </source>
</evidence>
<keyword evidence="9" id="KW-0418">Kinase</keyword>
<keyword evidence="5" id="KW-0597">Phosphoprotein</keyword>
<dbReference type="GO" id="GO:0035556">
    <property type="term" value="P:intracellular signal transduction"/>
    <property type="evidence" value="ECO:0007669"/>
    <property type="project" value="InterPro"/>
</dbReference>
<dbReference type="CDD" id="cd14091">
    <property type="entry name" value="STKc_RSK_C"/>
    <property type="match status" value="1"/>
</dbReference>
<evidence type="ECO:0000256" key="8">
    <source>
        <dbReference type="ARBA" id="ARBA00022741"/>
    </source>
</evidence>
<name>A0A0K0DVW4_STRER</name>
<dbReference type="PROSITE" id="PS00108">
    <property type="entry name" value="PROTEIN_KINASE_ST"/>
    <property type="match status" value="2"/>
</dbReference>
<keyword evidence="6" id="KW-0808">Transferase</keyword>
<dbReference type="InterPro" id="IPR041906">
    <property type="entry name" value="RSK_N"/>
</dbReference>
<dbReference type="InterPro" id="IPR016239">
    <property type="entry name" value="Ribosomal_S6_kinase_II"/>
</dbReference>
<dbReference type="SMART" id="SM00133">
    <property type="entry name" value="S_TK_X"/>
    <property type="match status" value="1"/>
</dbReference>
<feature type="domain" description="AGC-kinase C-terminal" evidence="18">
    <location>
        <begin position="452"/>
        <end position="521"/>
    </location>
</feature>
<feature type="binding site" evidence="15">
    <location>
        <position position="604"/>
    </location>
    <ligand>
        <name>ATP</name>
        <dbReference type="ChEBI" id="CHEBI:30616"/>
    </ligand>
</feature>
<dbReference type="PIRSF" id="PIRSF000606">
    <property type="entry name" value="Ribsml_S6_kin_2"/>
    <property type="match status" value="1"/>
</dbReference>
<evidence type="ECO:0000256" key="12">
    <source>
        <dbReference type="ARBA" id="ARBA00048679"/>
    </source>
</evidence>
<dbReference type="GO" id="GO:0000287">
    <property type="term" value="F:magnesium ion binding"/>
    <property type="evidence" value="ECO:0007669"/>
    <property type="project" value="InterPro"/>
</dbReference>
<evidence type="ECO:0000313" key="19">
    <source>
        <dbReference type="Proteomes" id="UP000035681"/>
    </source>
</evidence>
<evidence type="ECO:0000256" key="14">
    <source>
        <dbReference type="PIRSR" id="PIRSR000606-51"/>
    </source>
</evidence>
<dbReference type="PROSITE" id="PS50011">
    <property type="entry name" value="PROTEIN_KINASE_DOM"/>
    <property type="match status" value="2"/>
</dbReference>
<proteinExistence type="inferred from homology"/>
<dbReference type="InterPro" id="IPR011009">
    <property type="entry name" value="Kinase-like_dom_sf"/>
</dbReference>
<keyword evidence="4" id="KW-0723">Serine/threonine-protein kinase</keyword>
<evidence type="ECO:0000256" key="4">
    <source>
        <dbReference type="ARBA" id="ARBA00022527"/>
    </source>
</evidence>
<evidence type="ECO:0000256" key="6">
    <source>
        <dbReference type="ARBA" id="ARBA00022679"/>
    </source>
</evidence>
<dbReference type="GO" id="GO:0005524">
    <property type="term" value="F:ATP binding"/>
    <property type="evidence" value="ECO:0007669"/>
    <property type="project" value="UniProtKB-UniRule"/>
</dbReference>
<protein>
    <recommendedName>
        <fullName evidence="3">non-specific serine/threonine protein kinase</fullName>
        <ecNumber evidence="3">2.7.11.1</ecNumber>
    </recommendedName>
</protein>
<dbReference type="AlphaFoldDB" id="A0A0K0DVW4"/>
<dbReference type="WBParaSite" id="SSTP_0000137900.1">
    <property type="protein sequence ID" value="SSTP_0000137900.1"/>
    <property type="gene ID" value="SSTP_0000137900"/>
</dbReference>
<dbReference type="Gene3D" id="3.30.200.20">
    <property type="entry name" value="Phosphorylase Kinase, domain 1"/>
    <property type="match status" value="2"/>
</dbReference>
<feature type="binding site" evidence="14">
    <location>
        <begin position="198"/>
        <end position="206"/>
    </location>
    <ligand>
        <name>ATP</name>
        <dbReference type="ChEBI" id="CHEBI:30616"/>
    </ligand>
</feature>
<keyword evidence="8 14" id="KW-0547">Nucleotide-binding</keyword>
<dbReference type="FunFam" id="3.30.200.20:FF:000013">
    <property type="entry name" value="Ribosomal protein S6 kinase"/>
    <property type="match status" value="1"/>
</dbReference>
<evidence type="ECO:0000256" key="7">
    <source>
        <dbReference type="ARBA" id="ARBA00022737"/>
    </source>
</evidence>
<dbReference type="Pfam" id="PF00433">
    <property type="entry name" value="Pkinase_C"/>
    <property type="match status" value="1"/>
</dbReference>
<evidence type="ECO:0000256" key="15">
    <source>
        <dbReference type="PROSITE-ProRule" id="PRU10141"/>
    </source>
</evidence>
<keyword evidence="10 14" id="KW-0067">ATP-binding</keyword>
<keyword evidence="7" id="KW-0677">Repeat</keyword>
<keyword evidence="19" id="KW-1185">Reference proteome</keyword>
<dbReference type="WBParaSite" id="TCONS_00008688.p1">
    <property type="protein sequence ID" value="TCONS_00008688.p1"/>
    <property type="gene ID" value="XLOC_006605"/>
</dbReference>
<sequence length="884" mass="99843">MPLAPLGDPWNSCTTVMAKSIASTRDSNCQKGKNNTTSENVHDQIKNGNCFKILKNKDGKKIQTWEKKVEKNNNDNIFVSQDNPTKLIDVPEKIREGVQTGSLITVTSLSEYEISQGNESVSSSDSLDKTKDLNTSTHTTNTITKNDPDTTSNSCFDYEDTHVQEEVENVNETEINISDVRKQGEKATASHFELLKVLGQGSFGKVFLVRKIKGKNSGKLYAMKVLKKATLKVRDRVRTKMERDILAQINHPFIVKLHYAFQTEGKLYLILDFLRGGDLFTRLSKEFMFTEEDVKFYLAELVLALEHLHSLGIVYRDLKPENVLLDSDGHINVTDFGLCKESIYDDSKAYSFCGTVEYMSPEVVKRTGHTTVADWWSLGVLMYEMLTGHLPFQGENREKTMSQIMEAKLIMPPLLSSEAQDLLRCLFKRNPNNRLGAGPNGIKNIKSHIFFATIDWDKLLKKEIDPPFKPAVVGMDETMYFDSEFTKKTPRDSPVHPPSAAAHELFRGFSFVSPSIIDSGNVKSSNTSSPNNTYKQALNNNVNESLKGCLENLSGMKVCEKLEQKSFFDEYDVKDEIGVGAYSIVKKCVHKITKAEYAVKMIKKGKIDISEEIDILHRYSNGKYIGKLYSVYEDDTCVYLVLEYCRGGELLDKILSKKGFSEREAASIMYRLSKALVYLHSNQVAHRDLKPSNILYASEDMNPESIRIIDFGFAKQLRADNGLLMTPCYTAQFVAPEVLKKQGYDMSCDVWSLGVLMYSILSGEAPFSMNPNDEPEVILEKVGEGIFSMSGGNWRNVTEIAKDLIKRMLHVDPSKRITAKQILLHPWISKRNLLPHIKLNYTIVPEKVKEAINVMFKAIENPTKTVSLRPVISSALAKRRQIKI</sequence>
<comment type="similarity">
    <text evidence="2">Belongs to the protein kinase superfamily. AGC Ser/Thr protein kinase family. S6 kinase subfamily.</text>
</comment>
<evidence type="ECO:0000256" key="1">
    <source>
        <dbReference type="ARBA" id="ARBA00001946"/>
    </source>
</evidence>
<dbReference type="InterPro" id="IPR008271">
    <property type="entry name" value="Ser/Thr_kinase_AS"/>
</dbReference>
<reference evidence="20" key="1">
    <citation type="submission" date="2015-08" db="UniProtKB">
        <authorList>
            <consortium name="WormBaseParasite"/>
        </authorList>
    </citation>
    <scope>IDENTIFICATION</scope>
</reference>
<feature type="active site" description="Proton acceptor" evidence="13">
    <location>
        <position position="688"/>
    </location>
</feature>
<accession>A0A0K0DVW4</accession>
<dbReference type="GO" id="GO:0004674">
    <property type="term" value="F:protein serine/threonine kinase activity"/>
    <property type="evidence" value="ECO:0007669"/>
    <property type="project" value="UniProtKB-KW"/>
</dbReference>
<feature type="domain" description="Protein kinase" evidence="17">
    <location>
        <begin position="571"/>
        <end position="828"/>
    </location>
</feature>
<feature type="binding site" evidence="14">
    <location>
        <begin position="577"/>
        <end position="585"/>
    </location>
    <ligand>
        <name>ATP</name>
        <dbReference type="ChEBI" id="CHEBI:30616"/>
    </ligand>
</feature>
<dbReference type="InterPro" id="IPR000961">
    <property type="entry name" value="AGC-kinase_C"/>
</dbReference>
<dbReference type="FunFam" id="1.10.510.10:FF:000010">
    <property type="entry name" value="Ribosomal protein S6 kinase"/>
    <property type="match status" value="1"/>
</dbReference>
<evidence type="ECO:0000256" key="5">
    <source>
        <dbReference type="ARBA" id="ARBA00022553"/>
    </source>
</evidence>
<evidence type="ECO:0000313" key="20">
    <source>
        <dbReference type="WBParaSite" id="SSTP_0000137900.1"/>
    </source>
</evidence>
<dbReference type="SUPFAM" id="SSF56112">
    <property type="entry name" value="Protein kinase-like (PK-like)"/>
    <property type="match status" value="2"/>
</dbReference>
<evidence type="ECO:0000256" key="11">
    <source>
        <dbReference type="ARBA" id="ARBA00047899"/>
    </source>
</evidence>
<dbReference type="STRING" id="6248.A0A0K0DVW4"/>
<dbReference type="Proteomes" id="UP000035681">
    <property type="component" value="Unplaced"/>
</dbReference>
<dbReference type="SMART" id="SM00220">
    <property type="entry name" value="S_TKc"/>
    <property type="match status" value="2"/>
</dbReference>
<evidence type="ECO:0000259" key="17">
    <source>
        <dbReference type="PROSITE" id="PS50011"/>
    </source>
</evidence>
<comment type="catalytic activity">
    <reaction evidence="12">
        <text>L-seryl-[protein] + ATP = O-phospho-L-seryl-[protein] + ADP + H(+)</text>
        <dbReference type="Rhea" id="RHEA:17989"/>
        <dbReference type="Rhea" id="RHEA-COMP:9863"/>
        <dbReference type="Rhea" id="RHEA-COMP:11604"/>
        <dbReference type="ChEBI" id="CHEBI:15378"/>
        <dbReference type="ChEBI" id="CHEBI:29999"/>
        <dbReference type="ChEBI" id="CHEBI:30616"/>
        <dbReference type="ChEBI" id="CHEBI:83421"/>
        <dbReference type="ChEBI" id="CHEBI:456216"/>
        <dbReference type="EC" id="2.7.11.1"/>
    </reaction>
</comment>
<dbReference type="InterPro" id="IPR000719">
    <property type="entry name" value="Prot_kinase_dom"/>
</dbReference>
<comment type="cofactor">
    <cofactor evidence="1">
        <name>Mg(2+)</name>
        <dbReference type="ChEBI" id="CHEBI:18420"/>
    </cofactor>
</comment>
<dbReference type="CDD" id="cd05582">
    <property type="entry name" value="STKc_RSK_N"/>
    <property type="match status" value="1"/>
</dbReference>
<evidence type="ECO:0000259" key="18">
    <source>
        <dbReference type="PROSITE" id="PS51285"/>
    </source>
</evidence>
<dbReference type="FunFam" id="1.10.510.10:FF:001170">
    <property type="entry name" value="Ribosomal protein S6 kinase alpha-1"/>
    <property type="match status" value="1"/>
</dbReference>
<dbReference type="PROSITE" id="PS00107">
    <property type="entry name" value="PROTEIN_KINASE_ATP"/>
    <property type="match status" value="2"/>
</dbReference>
<feature type="region of interest" description="Disordered" evidence="16">
    <location>
        <begin position="117"/>
        <end position="153"/>
    </location>
</feature>
<feature type="compositionally biased region" description="Low complexity" evidence="16">
    <location>
        <begin position="133"/>
        <end position="145"/>
    </location>
</feature>
<organism evidence="20">
    <name type="scientific">Strongyloides stercoralis</name>
    <name type="common">Threadworm</name>
    <dbReference type="NCBI Taxonomy" id="6248"/>
    <lineage>
        <taxon>Eukaryota</taxon>
        <taxon>Metazoa</taxon>
        <taxon>Ecdysozoa</taxon>
        <taxon>Nematoda</taxon>
        <taxon>Chromadorea</taxon>
        <taxon>Rhabditida</taxon>
        <taxon>Tylenchina</taxon>
        <taxon>Panagrolaimomorpha</taxon>
        <taxon>Strongyloidoidea</taxon>
        <taxon>Strongyloididae</taxon>
        <taxon>Strongyloides</taxon>
    </lineage>
</organism>
<evidence type="ECO:0000256" key="16">
    <source>
        <dbReference type="SAM" id="MobiDB-lite"/>
    </source>
</evidence>
<dbReference type="PROSITE" id="PS51285">
    <property type="entry name" value="AGC_KINASE_CTER"/>
    <property type="match status" value="1"/>
</dbReference>
<dbReference type="EC" id="2.7.11.1" evidence="3"/>
<dbReference type="InterPro" id="IPR017892">
    <property type="entry name" value="Pkinase_C"/>
</dbReference>
<evidence type="ECO:0000256" key="3">
    <source>
        <dbReference type="ARBA" id="ARBA00012513"/>
    </source>
</evidence>
<evidence type="ECO:0000256" key="9">
    <source>
        <dbReference type="ARBA" id="ARBA00022777"/>
    </source>
</evidence>
<dbReference type="InterPro" id="IPR017441">
    <property type="entry name" value="Protein_kinase_ATP_BS"/>
</dbReference>
<feature type="binding site" evidence="14">
    <location>
        <position position="600"/>
    </location>
    <ligand>
        <name>ATP</name>
        <dbReference type="ChEBI" id="CHEBI:30616"/>
    </ligand>
</feature>
<evidence type="ECO:0000256" key="2">
    <source>
        <dbReference type="ARBA" id="ARBA00009804"/>
    </source>
</evidence>
<feature type="binding site" evidence="14 15">
    <location>
        <position position="224"/>
    </location>
    <ligand>
        <name>ATP</name>
        <dbReference type="ChEBI" id="CHEBI:30616"/>
    </ligand>
</feature>
<dbReference type="Pfam" id="PF00069">
    <property type="entry name" value="Pkinase"/>
    <property type="match status" value="2"/>
</dbReference>